<dbReference type="PANTHER" id="PTHR30456">
    <property type="entry name" value="PYRIDOXINE 5'-PHOSPHATE SYNTHASE"/>
    <property type="match status" value="1"/>
</dbReference>
<dbReference type="GO" id="GO:0033856">
    <property type="term" value="F:pyridoxine 5'-phosphate synthase activity"/>
    <property type="evidence" value="ECO:0007669"/>
    <property type="project" value="UniProtKB-UniRule"/>
</dbReference>
<feature type="binding site" evidence="4">
    <location>
        <position position="49"/>
    </location>
    <ligand>
        <name>1-deoxy-D-xylulose 5-phosphate</name>
        <dbReference type="ChEBI" id="CHEBI:57792"/>
    </ligand>
</feature>
<dbReference type="PANTHER" id="PTHR30456:SF0">
    <property type="entry name" value="PYRIDOXINE 5'-PHOSPHATE SYNTHASE"/>
    <property type="match status" value="1"/>
</dbReference>
<dbReference type="Gene3D" id="3.20.20.70">
    <property type="entry name" value="Aldolase class I"/>
    <property type="match status" value="1"/>
</dbReference>
<dbReference type="CDD" id="cd00003">
    <property type="entry name" value="PNPsynthase"/>
    <property type="match status" value="1"/>
</dbReference>
<feature type="binding site" evidence="4">
    <location>
        <begin position="8"/>
        <end position="9"/>
    </location>
    <ligand>
        <name>1-deoxy-D-xylulose 5-phosphate</name>
        <dbReference type="ChEBI" id="CHEBI:57792"/>
    </ligand>
</feature>
<comment type="catalytic activity">
    <reaction evidence="4">
        <text>3-amino-2-oxopropyl phosphate + 1-deoxy-D-xylulose 5-phosphate = pyridoxine 5'-phosphate + phosphate + 2 H2O + H(+)</text>
        <dbReference type="Rhea" id="RHEA:15265"/>
        <dbReference type="ChEBI" id="CHEBI:15377"/>
        <dbReference type="ChEBI" id="CHEBI:15378"/>
        <dbReference type="ChEBI" id="CHEBI:43474"/>
        <dbReference type="ChEBI" id="CHEBI:57279"/>
        <dbReference type="ChEBI" id="CHEBI:57792"/>
        <dbReference type="ChEBI" id="CHEBI:58589"/>
        <dbReference type="EC" id="2.6.99.2"/>
    </reaction>
</comment>
<evidence type="ECO:0000256" key="5">
    <source>
        <dbReference type="NCBIfam" id="TIGR00559"/>
    </source>
</evidence>
<dbReference type="NCBIfam" id="TIGR00559">
    <property type="entry name" value="pdxJ"/>
    <property type="match status" value="1"/>
</dbReference>
<dbReference type="NCBIfam" id="NF003627">
    <property type="entry name" value="PRK05265.1-5"/>
    <property type="match status" value="1"/>
</dbReference>
<feature type="active site" description="Proton acceptor" evidence="4">
    <location>
        <position position="42"/>
    </location>
</feature>
<dbReference type="InterPro" id="IPR004569">
    <property type="entry name" value="PyrdxlP_synth_PdxJ"/>
</dbReference>
<comment type="subcellular location">
    <subcellularLocation>
        <location evidence="4">Cytoplasm</location>
    </subcellularLocation>
</comment>
<feature type="binding site" evidence="4">
    <location>
        <position position="6"/>
    </location>
    <ligand>
        <name>3-amino-2-oxopropyl phosphate</name>
        <dbReference type="ChEBI" id="CHEBI:57279"/>
    </ligand>
</feature>
<organism evidence="6">
    <name type="scientific">Ignavibacterium album</name>
    <dbReference type="NCBI Taxonomy" id="591197"/>
    <lineage>
        <taxon>Bacteria</taxon>
        <taxon>Pseudomonadati</taxon>
        <taxon>Ignavibacteriota</taxon>
        <taxon>Ignavibacteria</taxon>
        <taxon>Ignavibacteriales</taxon>
        <taxon>Ignavibacteriaceae</taxon>
        <taxon>Ignavibacterium</taxon>
    </lineage>
</organism>
<name>A0A832DM74_9BACT</name>
<dbReference type="SUPFAM" id="SSF63892">
    <property type="entry name" value="Pyridoxine 5'-phosphate synthase"/>
    <property type="match status" value="1"/>
</dbReference>
<feature type="binding site" evidence="4">
    <location>
        <begin position="212"/>
        <end position="213"/>
    </location>
    <ligand>
        <name>3-amino-2-oxopropyl phosphate</name>
        <dbReference type="ChEBI" id="CHEBI:57279"/>
    </ligand>
</feature>
<evidence type="ECO:0000256" key="1">
    <source>
        <dbReference type="ARBA" id="ARBA00022490"/>
    </source>
</evidence>
<comment type="caution">
    <text evidence="6">The sequence shown here is derived from an EMBL/GenBank/DDBJ whole genome shotgun (WGS) entry which is preliminary data.</text>
</comment>
<comment type="function">
    <text evidence="4">Catalyzes the complicated ring closure reaction between the two acyclic compounds 1-deoxy-D-xylulose-5-phosphate (DXP) and 3-amino-2-oxopropyl phosphate (1-amino-acetone-3-phosphate or AAP) to form pyridoxine 5'-phosphate (PNP) and inorganic phosphate.</text>
</comment>
<protein>
    <recommendedName>
        <fullName evidence="4 5">Pyridoxine 5'-phosphate synthase</fullName>
        <shortName evidence="4">PNP synthase</shortName>
        <ecNumber evidence="4 5">2.6.99.2</ecNumber>
    </recommendedName>
</protein>
<dbReference type="EC" id="2.6.99.2" evidence="4 5"/>
<feature type="active site" description="Proton donor" evidence="4">
    <location>
        <position position="190"/>
    </location>
</feature>
<proteinExistence type="inferred from homology"/>
<comment type="similarity">
    <text evidence="4">Belongs to the PNP synthase family.</text>
</comment>
<feature type="binding site" evidence="4">
    <location>
        <position position="17"/>
    </location>
    <ligand>
        <name>3-amino-2-oxopropyl phosphate</name>
        <dbReference type="ChEBI" id="CHEBI:57279"/>
    </ligand>
</feature>
<keyword evidence="2 4" id="KW-0808">Transferase</keyword>
<comment type="subunit">
    <text evidence="4">Homooctamer; tetramer of dimers.</text>
</comment>
<dbReference type="HAMAP" id="MF_00279">
    <property type="entry name" value="PdxJ"/>
    <property type="match status" value="1"/>
</dbReference>
<accession>A0A832DM74</accession>
<sequence length="238" mass="26241">MRLAINVDHIATLRNARGETQPDPVTAALIAEQAGADGIVVHLREDRRHINERDVRLLRELVTTKLDLEMAATDEIINIACDIGPELATIVPEKRMELTTEGGINVIDNISRLKDAISELHNADIEVSLFIEPDINQIDAAAEIGSDFIEIHTGVFANSASEEEMYDELDRIRSAAKHAKKLGLGVNAGHGLNYLNIKIFREISEIDEVSIGHAIIARAVLVGMNQAVKEMINLINFR</sequence>
<dbReference type="GO" id="GO:0005829">
    <property type="term" value="C:cytosol"/>
    <property type="evidence" value="ECO:0007669"/>
    <property type="project" value="TreeGrafter"/>
</dbReference>
<evidence type="ECO:0000313" key="6">
    <source>
        <dbReference type="EMBL" id="HGT48614.1"/>
    </source>
</evidence>
<comment type="pathway">
    <text evidence="4">Cofactor biosynthesis; pyridoxine 5'-phosphate biosynthesis; pyridoxine 5'-phosphate from D-erythrose 4-phosphate: step 5/5.</text>
</comment>
<keyword evidence="1 4" id="KW-0963">Cytoplasm</keyword>
<feature type="site" description="Transition state stabilizer" evidence="4">
    <location>
        <position position="150"/>
    </location>
</feature>
<dbReference type="NCBIfam" id="NF003626">
    <property type="entry name" value="PRK05265.1-4"/>
    <property type="match status" value="1"/>
</dbReference>
<dbReference type="AlphaFoldDB" id="A0A832DM74"/>
<keyword evidence="3 4" id="KW-0664">Pyridoxine biosynthesis</keyword>
<gene>
    <name evidence="4" type="primary">pdxJ</name>
    <name evidence="6" type="ORF">ENS56_11295</name>
</gene>
<dbReference type="GO" id="GO:0008615">
    <property type="term" value="P:pyridoxine biosynthetic process"/>
    <property type="evidence" value="ECO:0007669"/>
    <property type="project" value="UniProtKB-UniRule"/>
</dbReference>
<feature type="binding site" evidence="4">
    <location>
        <position position="191"/>
    </location>
    <ligand>
        <name>3-amino-2-oxopropyl phosphate</name>
        <dbReference type="ChEBI" id="CHEBI:57279"/>
    </ligand>
</feature>
<reference evidence="6" key="1">
    <citation type="journal article" date="2020" name="mSystems">
        <title>Genome- and Community-Level Interaction Insights into Carbon Utilization and Element Cycling Functions of Hydrothermarchaeota in Hydrothermal Sediment.</title>
        <authorList>
            <person name="Zhou Z."/>
            <person name="Liu Y."/>
            <person name="Xu W."/>
            <person name="Pan J."/>
            <person name="Luo Z.H."/>
            <person name="Li M."/>
        </authorList>
    </citation>
    <scope>NUCLEOTIDE SEQUENCE [LARGE SCALE GENOMIC DNA]</scope>
    <source>
        <strain evidence="6">SpSt-500</strain>
    </source>
</reference>
<evidence type="ECO:0000256" key="4">
    <source>
        <dbReference type="HAMAP-Rule" id="MF_00279"/>
    </source>
</evidence>
<feature type="active site" description="Proton acceptor" evidence="4">
    <location>
        <position position="69"/>
    </location>
</feature>
<dbReference type="UniPathway" id="UPA00244">
    <property type="reaction ID" value="UER00313"/>
</dbReference>
<evidence type="ECO:0000256" key="3">
    <source>
        <dbReference type="ARBA" id="ARBA00023096"/>
    </source>
</evidence>
<feature type="binding site" evidence="4">
    <location>
        <position position="44"/>
    </location>
    <ligand>
        <name>1-deoxy-D-xylulose 5-phosphate</name>
        <dbReference type="ChEBI" id="CHEBI:57792"/>
    </ligand>
</feature>
<evidence type="ECO:0000256" key="2">
    <source>
        <dbReference type="ARBA" id="ARBA00022679"/>
    </source>
</evidence>
<dbReference type="InterPro" id="IPR036130">
    <property type="entry name" value="Pyridoxine-5'_phos_synth"/>
</dbReference>
<dbReference type="Pfam" id="PF03740">
    <property type="entry name" value="PdxJ"/>
    <property type="match status" value="1"/>
</dbReference>
<dbReference type="InterPro" id="IPR013785">
    <property type="entry name" value="Aldolase_TIM"/>
</dbReference>
<dbReference type="NCBIfam" id="NF003625">
    <property type="entry name" value="PRK05265.1-3"/>
    <property type="match status" value="1"/>
</dbReference>
<feature type="binding site" evidence="4">
    <location>
        <position position="99"/>
    </location>
    <ligand>
        <name>1-deoxy-D-xylulose 5-phosphate</name>
        <dbReference type="ChEBI" id="CHEBI:57792"/>
    </ligand>
</feature>
<dbReference type="EMBL" id="DSVI01000018">
    <property type="protein sequence ID" value="HGT48614.1"/>
    <property type="molecule type" value="Genomic_DNA"/>
</dbReference>